<feature type="region of interest" description="Disordered" evidence="13">
    <location>
        <begin position="1650"/>
        <end position="1677"/>
    </location>
</feature>
<feature type="compositionally biased region" description="Low complexity" evidence="13">
    <location>
        <begin position="509"/>
        <end position="522"/>
    </location>
</feature>
<dbReference type="SUPFAM" id="SSF53448">
    <property type="entry name" value="Nucleotide-diphospho-sugar transferases"/>
    <property type="match status" value="1"/>
</dbReference>
<dbReference type="PANTHER" id="PTHR22914:SF41">
    <property type="entry name" value="CHITIN SYNTHASE 7"/>
    <property type="match status" value="1"/>
</dbReference>
<dbReference type="InterPro" id="IPR029044">
    <property type="entry name" value="Nucleotide-diphossugar_trans"/>
</dbReference>
<sequence>MDSPLFADKSDLIYESSGLPNIYAGPVSAASGVNQTITAEVHSINGLVATNSTDPQVFAVREHSPDKPLTLSQDSGHQTGPQLPIERVETSRLTRTPSPPSDGKNHPNSETHRKQQPEPGVAQSHWPESRTGMQSYNYPESGDLLGGSGSRVKNKITPEAGAATAYGMPTIEEDGGGTDSGFHTPASNTSFNRTGSFSATYSSYGRTSTTSTGSGGRMAGHGKEALTVEGTWKVETVMKEKSYKRTSGVRLLATVKWLVTAAMLVVLTACLVAVKLSVLVLCVQLWDNGPSRQTEENLQTKWTRYSAQFLVLYIFLSVPPFAMFIRATWYGLLDKTVPWPRKKAVVLAVFSAALESAGLCLLCYSVLGRYQAPLSLLLLASLLLVPAINTIFIVKGMRNRGRLRARTFVFVVIGTLLLAAGLLGCFVLIYKTVSLDYELWHPAAAFVCLSIAWLPSLQHYISTSNSRKSKERTGASETEPFYGTFSDDSNDITDTTTTDTTSTLYTTTSADTTTTTTSNATSHRVSNPSRRAASGDLSSNAAWRTSFVVNGCRVLFTFVFSVALFMFDSGVSPGEFFTDTTHQAFLEAWDLPTHLRDPATWMAFWLGLGAGFLAYVLAFAACHMNMSVGALAPPLLLATPLSLTAVAVRPVCASLLPNSACSWESQHVQWVVPATVLLVLGHLLAFGWCLFRIDPVLLQQECLAFCVPGYNGVYLDGWLTINRRRDAFSKSADRKKKKKGKVFICTTMYREDEEEMRQLLESIRLINEAKTGGDRYFESHIIFDNGVRQKELSEFALTLISLLGETLGVEPSGCTKLVTPYGLKLSWALPGPAGQQMPFNIHLKDNLMVKNKKRWSQVMYMSYVLDFLTEDDDDAFILTTDADVVFTPDSVEALLDLMTRDNSIGAVCARTHPMGGGPLVWYQVFEYAIGHWFQKAAEHMLGSVLCAPGCFSVYRCKALADVLPKYAKRVETAFDFLTKDMGEDRWLCTLLVQSGWRIEYCAASENSTNCPSEFEEFYKQRRRWIASTLANLMLIVKEWKYVHILNHRVSVIFLLYQGLLLFSTLIGPSTVMLVVSGGLSYAWDVDAIAAVVVQMLACIGFAAWCIFTTQPKQLTVAKMYTFLYAVVMTAVVVGTAEQIVDDLSTSTESASSGGGGPNGTASTTTTLSPRQHISVDLPLSVTTLYFSILVCIFTAAGVLHPRECYCLVHGVWYLLCLPSGYLVLTIYSICNITDSSWGTREQASEKSAVKNAPWQERAQALFFDIFFCCPRKAPPSTTIDTGVQTYYPRTSSMLSEDVPQSPAPHDDFTSFSTPASIEMESQQDHVDEIPDETEPVLVEEWLPLEMRGRYAQLFRKHGFDSTLFIAGMTETDLRRIGVTSKGHLHYLLAQITLIPAFEIEYKVPTNVDEWLEEIGLLMYRDNFRRNHIRNPKEMEILKSFGRKEIERELGVIKDGHVKRLKYAISMLRDPTEAQQKNIKMRQVIDEAPMHDLRESNVEEHDFWETLKLKCLEPDLKAFGLEGEVKVKLASLRNDWLMILAVSNILWLILISTLASKGALTVLGANPLGLVFLVVFGLLFAIQFLAMLLHRLYTLSHYLARAPYRCGRPMSNSWAFSREKLRRSDFDETADWAAVLQVKQDEKRAWARVMHPKRKQKRLRTSNPSSAEHSTETTPLVV</sequence>
<feature type="transmembrane region" description="Helical" evidence="14">
    <location>
        <begin position="1119"/>
        <end position="1136"/>
    </location>
</feature>
<feature type="transmembrane region" description="Helical" evidence="14">
    <location>
        <begin position="1053"/>
        <end position="1075"/>
    </location>
</feature>
<evidence type="ECO:0000256" key="13">
    <source>
        <dbReference type="SAM" id="MobiDB-lite"/>
    </source>
</evidence>
<comment type="catalytic activity">
    <reaction evidence="12">
        <text>[(1-&gt;4)-N-acetyl-beta-D-glucosaminyl](n) + UDP-N-acetyl-alpha-D-glucosamine = [(1-&gt;4)-N-acetyl-beta-D-glucosaminyl](n+1) + UDP + H(+)</text>
        <dbReference type="Rhea" id="RHEA:16637"/>
        <dbReference type="Rhea" id="RHEA-COMP:9593"/>
        <dbReference type="Rhea" id="RHEA-COMP:9595"/>
        <dbReference type="ChEBI" id="CHEBI:15378"/>
        <dbReference type="ChEBI" id="CHEBI:17029"/>
        <dbReference type="ChEBI" id="CHEBI:57705"/>
        <dbReference type="ChEBI" id="CHEBI:58223"/>
        <dbReference type="EC" id="2.4.1.16"/>
    </reaction>
</comment>
<accession>A0AAN9AVG8</accession>
<dbReference type="Pfam" id="PF03142">
    <property type="entry name" value="Chitin_synth_2"/>
    <property type="match status" value="1"/>
</dbReference>
<keyword evidence="7 14" id="KW-1133">Transmembrane helix</keyword>
<keyword evidence="10" id="KW-0325">Glycoprotein</keyword>
<feature type="transmembrane region" description="Helical" evidence="14">
    <location>
        <begin position="407"/>
        <end position="430"/>
    </location>
</feature>
<feature type="transmembrane region" description="Helical" evidence="14">
    <location>
        <begin position="373"/>
        <end position="395"/>
    </location>
</feature>
<evidence type="ECO:0000313" key="17">
    <source>
        <dbReference type="Proteomes" id="UP001374579"/>
    </source>
</evidence>
<dbReference type="InterPro" id="IPR001660">
    <property type="entry name" value="SAM"/>
</dbReference>
<dbReference type="SMART" id="SM00454">
    <property type="entry name" value="SAM"/>
    <property type="match status" value="2"/>
</dbReference>
<feature type="transmembrane region" description="Helical" evidence="14">
    <location>
        <begin position="306"/>
        <end position="332"/>
    </location>
</feature>
<keyword evidence="17" id="KW-1185">Reference proteome</keyword>
<feature type="transmembrane region" description="Helical" evidence="14">
    <location>
        <begin position="668"/>
        <end position="691"/>
    </location>
</feature>
<feature type="domain" description="SAM" evidence="15">
    <location>
        <begin position="1338"/>
        <end position="1397"/>
    </location>
</feature>
<feature type="transmembrane region" description="Helical" evidence="14">
    <location>
        <begin position="1211"/>
        <end position="1229"/>
    </location>
</feature>
<feature type="transmembrane region" description="Helical" evidence="14">
    <location>
        <begin position="344"/>
        <end position="367"/>
    </location>
</feature>
<feature type="transmembrane region" description="Helical" evidence="14">
    <location>
        <begin position="1087"/>
        <end position="1107"/>
    </location>
</feature>
<feature type="region of interest" description="Disordered" evidence="13">
    <location>
        <begin position="509"/>
        <end position="534"/>
    </location>
</feature>
<keyword evidence="9 14" id="KW-0472">Membrane</keyword>
<evidence type="ECO:0000256" key="3">
    <source>
        <dbReference type="ARBA" id="ARBA00022475"/>
    </source>
</evidence>
<proteinExistence type="inferred from homology"/>
<evidence type="ECO:0000256" key="4">
    <source>
        <dbReference type="ARBA" id="ARBA00022676"/>
    </source>
</evidence>
<dbReference type="Gene3D" id="1.10.150.50">
    <property type="entry name" value="Transcription Factor, Ets-1"/>
    <property type="match status" value="2"/>
</dbReference>
<evidence type="ECO:0000256" key="10">
    <source>
        <dbReference type="ARBA" id="ARBA00023180"/>
    </source>
</evidence>
<keyword evidence="6 14" id="KW-0812">Transmembrane</keyword>
<evidence type="ECO:0000256" key="1">
    <source>
        <dbReference type="ARBA" id="ARBA00004651"/>
    </source>
</evidence>
<feature type="region of interest" description="Disordered" evidence="13">
    <location>
        <begin position="468"/>
        <end position="487"/>
    </location>
</feature>
<keyword evidence="5" id="KW-0808">Transferase</keyword>
<feature type="compositionally biased region" description="Basic residues" evidence="13">
    <location>
        <begin position="1650"/>
        <end position="1659"/>
    </location>
</feature>
<feature type="region of interest" description="Disordered" evidence="13">
    <location>
        <begin position="64"/>
        <end position="189"/>
    </location>
</feature>
<dbReference type="InterPro" id="IPR013761">
    <property type="entry name" value="SAM/pointed_sf"/>
</dbReference>
<dbReference type="GO" id="GO:0005886">
    <property type="term" value="C:plasma membrane"/>
    <property type="evidence" value="ECO:0007669"/>
    <property type="project" value="UniProtKB-SubCell"/>
</dbReference>
<dbReference type="Gene3D" id="3.90.550.10">
    <property type="entry name" value="Spore Coat Polysaccharide Biosynthesis Protein SpsA, Chain A"/>
    <property type="match status" value="1"/>
</dbReference>
<dbReference type="GO" id="GO:0004100">
    <property type="term" value="F:chitin synthase activity"/>
    <property type="evidence" value="ECO:0007669"/>
    <property type="project" value="UniProtKB-EC"/>
</dbReference>
<feature type="transmembrane region" description="Helical" evidence="14">
    <location>
        <begin position="257"/>
        <end position="286"/>
    </location>
</feature>
<evidence type="ECO:0000256" key="2">
    <source>
        <dbReference type="ARBA" id="ARBA00012543"/>
    </source>
</evidence>
<comment type="similarity">
    <text evidence="11">Belongs to the chitin synthase family. Class IV subfamily.</text>
</comment>
<feature type="transmembrane region" description="Helical" evidence="14">
    <location>
        <begin position="1567"/>
        <end position="1588"/>
    </location>
</feature>
<reference evidence="16 17" key="1">
    <citation type="submission" date="2024-02" db="EMBL/GenBank/DDBJ databases">
        <title>Chromosome-scale genome assembly of the rough periwinkle Littorina saxatilis.</title>
        <authorList>
            <person name="De Jode A."/>
            <person name="Faria R."/>
            <person name="Formenti G."/>
            <person name="Sims Y."/>
            <person name="Smith T.P."/>
            <person name="Tracey A."/>
            <person name="Wood J.M.D."/>
            <person name="Zagrodzka Z.B."/>
            <person name="Johannesson K."/>
            <person name="Butlin R.K."/>
            <person name="Leder E.H."/>
        </authorList>
    </citation>
    <scope>NUCLEOTIDE SEQUENCE [LARGE SCALE GENOMIC DNA]</scope>
    <source>
        <strain evidence="16">Snail1</strain>
        <tissue evidence="16">Muscle</tissue>
    </source>
</reference>
<evidence type="ECO:0000256" key="14">
    <source>
        <dbReference type="SAM" id="Phobius"/>
    </source>
</evidence>
<feature type="compositionally biased region" description="Polar residues" evidence="13">
    <location>
        <begin position="70"/>
        <end position="81"/>
    </location>
</feature>
<evidence type="ECO:0000256" key="12">
    <source>
        <dbReference type="ARBA" id="ARBA00048014"/>
    </source>
</evidence>
<dbReference type="InterPro" id="IPR004835">
    <property type="entry name" value="Chitin_synth"/>
</dbReference>
<keyword evidence="4" id="KW-0328">Glycosyltransferase</keyword>
<feature type="transmembrane region" description="Helical" evidence="14">
    <location>
        <begin position="442"/>
        <end position="461"/>
    </location>
</feature>
<dbReference type="SUPFAM" id="SSF47769">
    <property type="entry name" value="SAM/Pointed domain"/>
    <property type="match status" value="2"/>
</dbReference>
<dbReference type="FunFam" id="3.90.550.10:FF:000139">
    <property type="entry name" value="Chitin synthase 8"/>
    <property type="match status" value="1"/>
</dbReference>
<feature type="compositionally biased region" description="Basic and acidic residues" evidence="13">
    <location>
        <begin position="103"/>
        <end position="116"/>
    </location>
</feature>
<dbReference type="EC" id="2.4.1.16" evidence="2"/>
<feature type="transmembrane region" description="Helical" evidence="14">
    <location>
        <begin position="1177"/>
        <end position="1199"/>
    </location>
</feature>
<dbReference type="EMBL" id="JBAMIC010000019">
    <property type="protein sequence ID" value="KAK7093696.1"/>
    <property type="molecule type" value="Genomic_DNA"/>
</dbReference>
<dbReference type="PROSITE" id="PS50105">
    <property type="entry name" value="SAM_DOMAIN"/>
    <property type="match status" value="2"/>
</dbReference>
<gene>
    <name evidence="16" type="ORF">V1264_007396</name>
</gene>
<feature type="transmembrane region" description="Helical" evidence="14">
    <location>
        <begin position="599"/>
        <end position="621"/>
    </location>
</feature>
<dbReference type="Proteomes" id="UP001374579">
    <property type="component" value="Unassembled WGS sequence"/>
</dbReference>
<evidence type="ECO:0000259" key="15">
    <source>
        <dbReference type="PROSITE" id="PS50105"/>
    </source>
</evidence>
<feature type="transmembrane region" description="Helical" evidence="14">
    <location>
        <begin position="547"/>
        <end position="567"/>
    </location>
</feature>
<evidence type="ECO:0000256" key="8">
    <source>
        <dbReference type="ARBA" id="ARBA00023054"/>
    </source>
</evidence>
<evidence type="ECO:0000256" key="11">
    <source>
        <dbReference type="ARBA" id="ARBA00046329"/>
    </source>
</evidence>
<organism evidence="16 17">
    <name type="scientific">Littorina saxatilis</name>
    <dbReference type="NCBI Taxonomy" id="31220"/>
    <lineage>
        <taxon>Eukaryota</taxon>
        <taxon>Metazoa</taxon>
        <taxon>Spiralia</taxon>
        <taxon>Lophotrochozoa</taxon>
        <taxon>Mollusca</taxon>
        <taxon>Gastropoda</taxon>
        <taxon>Caenogastropoda</taxon>
        <taxon>Littorinimorpha</taxon>
        <taxon>Littorinoidea</taxon>
        <taxon>Littorinidae</taxon>
        <taxon>Littorina</taxon>
    </lineage>
</organism>
<dbReference type="GO" id="GO:0006031">
    <property type="term" value="P:chitin biosynthetic process"/>
    <property type="evidence" value="ECO:0007669"/>
    <property type="project" value="TreeGrafter"/>
</dbReference>
<dbReference type="PANTHER" id="PTHR22914">
    <property type="entry name" value="CHITIN SYNTHASE"/>
    <property type="match status" value="1"/>
</dbReference>
<protein>
    <recommendedName>
        <fullName evidence="2">chitin synthase</fullName>
        <ecNumber evidence="2">2.4.1.16</ecNumber>
    </recommendedName>
</protein>
<evidence type="ECO:0000256" key="7">
    <source>
        <dbReference type="ARBA" id="ARBA00022989"/>
    </source>
</evidence>
<evidence type="ECO:0000313" key="16">
    <source>
        <dbReference type="EMBL" id="KAK7093696.1"/>
    </source>
</evidence>
<evidence type="ECO:0000256" key="6">
    <source>
        <dbReference type="ARBA" id="ARBA00022692"/>
    </source>
</evidence>
<keyword evidence="8" id="KW-0175">Coiled coil</keyword>
<name>A0AAN9AVG8_9CAEN</name>
<feature type="domain" description="SAM" evidence="15">
    <location>
        <begin position="1402"/>
        <end position="1470"/>
    </location>
</feature>
<dbReference type="Pfam" id="PF07647">
    <property type="entry name" value="SAM_2"/>
    <property type="match status" value="1"/>
</dbReference>
<feature type="region of interest" description="Disordered" evidence="13">
    <location>
        <begin position="1146"/>
        <end position="1166"/>
    </location>
</feature>
<keyword evidence="3" id="KW-1003">Cell membrane</keyword>
<dbReference type="Pfam" id="PF00536">
    <property type="entry name" value="SAM_1"/>
    <property type="match status" value="1"/>
</dbReference>
<comment type="subcellular location">
    <subcellularLocation>
        <location evidence="1">Cell membrane</location>
        <topology evidence="1">Multi-pass membrane protein</topology>
    </subcellularLocation>
</comment>
<dbReference type="CDD" id="cd04190">
    <property type="entry name" value="Chitin_synth_C"/>
    <property type="match status" value="1"/>
</dbReference>
<feature type="compositionally biased region" description="Polar residues" evidence="13">
    <location>
        <begin position="1660"/>
        <end position="1677"/>
    </location>
</feature>
<comment type="caution">
    <text evidence="16">The sequence shown here is derived from an EMBL/GenBank/DDBJ whole genome shotgun (WGS) entry which is preliminary data.</text>
</comment>
<evidence type="ECO:0000256" key="5">
    <source>
        <dbReference type="ARBA" id="ARBA00022679"/>
    </source>
</evidence>
<evidence type="ECO:0000256" key="9">
    <source>
        <dbReference type="ARBA" id="ARBA00023136"/>
    </source>
</evidence>
<feature type="transmembrane region" description="Helical" evidence="14">
    <location>
        <begin position="1535"/>
        <end position="1555"/>
    </location>
</feature>
<feature type="transmembrane region" description="Helical" evidence="14">
    <location>
        <begin position="628"/>
        <end position="648"/>
    </location>
</feature>